<dbReference type="GO" id="GO:0004312">
    <property type="term" value="F:fatty acid synthase activity"/>
    <property type="evidence" value="ECO:0007669"/>
    <property type="project" value="TreeGrafter"/>
</dbReference>
<evidence type="ECO:0000256" key="6">
    <source>
        <dbReference type="ARBA" id="ARBA00023315"/>
    </source>
</evidence>
<dbReference type="InterPro" id="IPR018201">
    <property type="entry name" value="Ketoacyl_synth_AS"/>
</dbReference>
<dbReference type="RefSeq" id="WP_130585451.1">
    <property type="nucleotide sequence ID" value="NZ_CP029159.1"/>
</dbReference>
<dbReference type="GO" id="GO:0004315">
    <property type="term" value="F:3-oxoacyl-[acyl-carrier-protein] synthase activity"/>
    <property type="evidence" value="ECO:0007669"/>
    <property type="project" value="InterPro"/>
</dbReference>
<dbReference type="InterPro" id="IPR050091">
    <property type="entry name" value="PKS_NRPS_Biosynth_Enz"/>
</dbReference>
<dbReference type="Pfam" id="PF18369">
    <property type="entry name" value="PKS_DE"/>
    <property type="match status" value="1"/>
</dbReference>
<sequence length="1584" mass="165006">MTEPERTTDEELVTYLKWVTAELADKQRELSEVREAEREPVAVIGIGCRYPGGIRNPDDLWNLVANGTDAIGDFPTDRGWNLDTLYHPDPDHPGTTYVRHGGFLYDAPAFDPAFFNISPREALATDPQQRLLLETTWEALEHARIDPTTLHSTPTGTYTGVMYGDYGARLYPAPRGYEGFVGNGSAGSVASGRVAYTLGLEGPAVTVDTACSSSLVAIHLAAQALRRGECTLALAGGVTVMATPAIFTEFSEQRGLASDGRCKSFAAAADGTGWGEGVGVVVLERLSDARRHGRRILSVIRGSAINQDGASNGLTSPNGPAQERVIRQALHNAGLTPTDIDAVEAHGTGTTLGDPIEAQALHHTYGTNRPTHQPLYLGSIKSNIGHTQAAAGIASLIKMTMAMHHGQLPETLHIDEPTPHTPWNGSLQLLTTTQNWPDTDRPRRAAVSSFGISGTNAHLILEQPPTEKPEPPTHPRTTPPLPWLLTARSESALRAQAARLAEYLEASPELRPEDVGHSLAVTRAPLNRRAAVTGGSAAVLRERLAALARGESAPGVYEGPARPPGGVTAFLFSGQGSQRPGMGRELHSVFPVFADALDDVCDRLDPHLPRPLREVMFTDDPGDDALLTRTQYAQPALFALQTALHRLLLQAGVVPEILLGHSVGEIAAAHAAGALGLDDACALVAARGRLMEQAPATGAMVSVRAPEQQVLASLRGLEDRVAIAAVNGPASTVISGDADAVEEVAARWAELGRRTRRLRVSHAFHSPHMDPVLEDFRQIAKGLAVRAPRIPLVSSVTGGLADPGLLASPDYWVRQVRDPVRFLDGVRTLDSRGVGVFVELGPDAVCIPMARESVPAGGPGAPERPFVPLLRRDRPEAESALGALARLFVHGLDVDWRKISAGTGAREVDLPTYAFQHRSYWLDPDPAPPVTSSPSEESWWAAVDGEDPAALAGLVGLPDEADPALAELLPALAAWRREERRWFRWDWQRSGEPGGPEPAPAPGWWPVLIPAGHERGPLVEAVVAALEERGLRPVPLSWEPAGAEAEPLARALRRSAGAEGGPPAGAVSLLALLDGLHTPEGAVAGYGPEAAEALLTAVRSLGWAAQVWHLTCGAFPVAEDGRADPGPGLPLQARLWGAADALAGGFPDQWGGLVDVPADPGVLDERFRRRLATVLGGGPAGSPRERQVALRASGVHVRRVRAVPRPVARAEPPVPGPAAALVTGGAVGLAAHAARRMVAEGVTELLLADCADPAGPEVAALVAELSAAGAGVVPGGYDSADAAAMAGAVAGLPAGLPLRAVVHARRDAGDAACRAALVAYGIAAERDGTAFVAFTSAAGAVPGGGDRAAAETAAFVHSLALWRRASGGAAGVIAWGEGPEAGAESAFQVRPGPALALLGGVPVSDGGVLLLAAVPAADSAESPGAADGSGDSGGSGGSGDAGDAEGSDRSAVFRGRFAAADGPGREALLMGLVRVNAADILGLNRPEDLGVDDGFIEAGFSSFTALELRDRIGTATGLTLSPKAVYDHPTPRALVGALLTAALSTLVRAGTGRDGDPAASGSPEETRETTETTERTKSTERQQS</sequence>
<dbReference type="PANTHER" id="PTHR43775">
    <property type="entry name" value="FATTY ACID SYNTHASE"/>
    <property type="match status" value="1"/>
</dbReference>
<evidence type="ECO:0000256" key="5">
    <source>
        <dbReference type="ARBA" id="ARBA00023268"/>
    </source>
</evidence>
<dbReference type="Gene3D" id="1.10.1200.10">
    <property type="entry name" value="ACP-like"/>
    <property type="match status" value="1"/>
</dbReference>
<dbReference type="InterPro" id="IPR014030">
    <property type="entry name" value="Ketoacyl_synth_N"/>
</dbReference>
<dbReference type="InterPro" id="IPR036736">
    <property type="entry name" value="ACP-like_sf"/>
</dbReference>
<feature type="region of interest" description="Disordered" evidence="7">
    <location>
        <begin position="1549"/>
        <end position="1584"/>
    </location>
</feature>
<dbReference type="InterPro" id="IPR041618">
    <property type="entry name" value="PKS_DE"/>
</dbReference>
<keyword evidence="2" id="KW-0597">Phosphoprotein</keyword>
<reference evidence="10 11" key="1">
    <citation type="journal article" date="2012" name="J. Bacteriol.">
        <title>Draft genome of Streptomyces tsukubaensis NRRL 18488, the producer of the clinically important immunosuppressant tacrolimus (FK506).</title>
        <authorList>
            <person name="Barreiro C."/>
            <person name="Prieto C."/>
            <person name="Sola-Landa A."/>
            <person name="Solera E."/>
            <person name="Martinez-Castro M."/>
            <person name="Perez-Redondo R."/>
            <person name="Garcia-Estrada C."/>
            <person name="Aparicio J.F."/>
            <person name="Fernandez-Martinez L.T."/>
            <person name="Santos-Aberturas J."/>
            <person name="Salehi-Najafabadi Z."/>
            <person name="Rodriguez-Garcia A."/>
            <person name="Tauch A."/>
            <person name="Martin J.F."/>
        </authorList>
    </citation>
    <scope>NUCLEOTIDE SEQUENCE [LARGE SCALE GENOMIC DNA]</scope>
    <source>
        <strain evidence="11">DSM 42081 / NBRC 108919 / NRRL 18488 / 9993</strain>
    </source>
</reference>
<evidence type="ECO:0000256" key="4">
    <source>
        <dbReference type="ARBA" id="ARBA00023194"/>
    </source>
</evidence>
<evidence type="ECO:0000259" key="9">
    <source>
        <dbReference type="PROSITE" id="PS52004"/>
    </source>
</evidence>
<dbReference type="Gene3D" id="3.40.366.10">
    <property type="entry name" value="Malonyl-Coenzyme A Acyl Carrier Protein, domain 2"/>
    <property type="match status" value="1"/>
</dbReference>
<dbReference type="EMBL" id="CP029159">
    <property type="protein sequence ID" value="QKM71142.1"/>
    <property type="molecule type" value="Genomic_DNA"/>
</dbReference>
<dbReference type="PROSITE" id="PS52004">
    <property type="entry name" value="KS3_2"/>
    <property type="match status" value="1"/>
</dbReference>
<dbReference type="GO" id="GO:0006633">
    <property type="term" value="P:fatty acid biosynthetic process"/>
    <property type="evidence" value="ECO:0007669"/>
    <property type="project" value="InterPro"/>
</dbReference>
<dbReference type="Pfam" id="PF02801">
    <property type="entry name" value="Ketoacyl-synt_C"/>
    <property type="match status" value="1"/>
</dbReference>
<keyword evidence="6" id="KW-0012">Acyltransferase</keyword>
<feature type="region of interest" description="Disordered" evidence="7">
    <location>
        <begin position="1420"/>
        <end position="1447"/>
    </location>
</feature>
<dbReference type="SUPFAM" id="SSF55048">
    <property type="entry name" value="Probable ACP-binding domain of malonyl-CoA ACP transacylase"/>
    <property type="match status" value="1"/>
</dbReference>
<keyword evidence="4" id="KW-0045">Antibiotic biosynthesis</keyword>
<dbReference type="Gene3D" id="3.30.70.3290">
    <property type="match status" value="1"/>
</dbReference>
<keyword evidence="5" id="KW-0511">Multifunctional enzyme</keyword>
<dbReference type="PANTHER" id="PTHR43775:SF51">
    <property type="entry name" value="INACTIVE PHENOLPHTHIOCEROL SYNTHESIS POLYKETIDE SYNTHASE TYPE I PKS1-RELATED"/>
    <property type="match status" value="1"/>
</dbReference>
<feature type="domain" description="Ketosynthase family 3 (KS3)" evidence="9">
    <location>
        <begin position="38"/>
        <end position="463"/>
    </location>
</feature>
<dbReference type="SMART" id="SM00827">
    <property type="entry name" value="PKS_AT"/>
    <property type="match status" value="1"/>
</dbReference>
<dbReference type="Gene3D" id="3.40.50.720">
    <property type="entry name" value="NAD(P)-binding Rossmann-like Domain"/>
    <property type="match status" value="1"/>
</dbReference>
<dbReference type="SMART" id="SM00823">
    <property type="entry name" value="PKS_PP"/>
    <property type="match status" value="1"/>
</dbReference>
<dbReference type="Gene3D" id="3.40.47.10">
    <property type="match status" value="1"/>
</dbReference>
<dbReference type="SUPFAM" id="SSF51735">
    <property type="entry name" value="NAD(P)-binding Rossmann-fold domains"/>
    <property type="match status" value="2"/>
</dbReference>
<dbReference type="InterPro" id="IPR016035">
    <property type="entry name" value="Acyl_Trfase/lysoPLipase"/>
</dbReference>
<dbReference type="SMART" id="SM00825">
    <property type="entry name" value="PKS_KS"/>
    <property type="match status" value="1"/>
</dbReference>
<dbReference type="Pfam" id="PF16197">
    <property type="entry name" value="KAsynt_C_assoc"/>
    <property type="match status" value="1"/>
</dbReference>
<protein>
    <submittedName>
        <fullName evidence="10">6-deoxyerythronolide-B synthase</fullName>
    </submittedName>
</protein>
<dbReference type="GO" id="GO:0033068">
    <property type="term" value="P:macrolide biosynthetic process"/>
    <property type="evidence" value="ECO:0007669"/>
    <property type="project" value="UniProtKB-ARBA"/>
</dbReference>
<organism evidence="10 11">
    <name type="scientific">Streptomyces tsukubensis (strain DSM 42081 / NBRC 108919 / NRRL 18488 / 9993)</name>
    <dbReference type="NCBI Taxonomy" id="1114943"/>
    <lineage>
        <taxon>Bacteria</taxon>
        <taxon>Bacillati</taxon>
        <taxon>Actinomycetota</taxon>
        <taxon>Actinomycetes</taxon>
        <taxon>Kitasatosporales</taxon>
        <taxon>Streptomycetaceae</taxon>
        <taxon>Streptomyces</taxon>
    </lineage>
</organism>
<dbReference type="InterPro" id="IPR001227">
    <property type="entry name" value="Ac_transferase_dom_sf"/>
</dbReference>
<accession>A0A7G3URH5</accession>
<dbReference type="InterPro" id="IPR032821">
    <property type="entry name" value="PKS_assoc"/>
</dbReference>
<evidence type="ECO:0000256" key="3">
    <source>
        <dbReference type="ARBA" id="ARBA00022679"/>
    </source>
</evidence>
<dbReference type="InterPro" id="IPR016036">
    <property type="entry name" value="Malonyl_transacylase_ACP-bd"/>
</dbReference>
<feature type="compositionally biased region" description="Gly residues" evidence="7">
    <location>
        <begin position="1430"/>
        <end position="1440"/>
    </location>
</feature>
<dbReference type="CDD" id="cd00833">
    <property type="entry name" value="PKS"/>
    <property type="match status" value="1"/>
</dbReference>
<dbReference type="SUPFAM" id="SSF52151">
    <property type="entry name" value="FabD/lysophospholipase-like"/>
    <property type="match status" value="1"/>
</dbReference>
<evidence type="ECO:0000256" key="7">
    <source>
        <dbReference type="SAM" id="MobiDB-lite"/>
    </source>
</evidence>
<dbReference type="PROSITE" id="PS00606">
    <property type="entry name" value="KS3_1"/>
    <property type="match status" value="1"/>
</dbReference>
<evidence type="ECO:0000259" key="8">
    <source>
        <dbReference type="PROSITE" id="PS50075"/>
    </source>
</evidence>
<dbReference type="InterPro" id="IPR013968">
    <property type="entry name" value="PKS_KR"/>
</dbReference>
<proteinExistence type="predicted"/>
<dbReference type="GO" id="GO:0031177">
    <property type="term" value="F:phosphopantetheine binding"/>
    <property type="evidence" value="ECO:0007669"/>
    <property type="project" value="InterPro"/>
</dbReference>
<dbReference type="SMART" id="SM00822">
    <property type="entry name" value="PKS_KR"/>
    <property type="match status" value="1"/>
</dbReference>
<evidence type="ECO:0000256" key="2">
    <source>
        <dbReference type="ARBA" id="ARBA00022553"/>
    </source>
</evidence>
<feature type="compositionally biased region" description="Low complexity" evidence="7">
    <location>
        <begin position="1420"/>
        <end position="1429"/>
    </location>
</feature>
<dbReference type="InterPro" id="IPR020841">
    <property type="entry name" value="PKS_Beta-ketoAc_synthase_dom"/>
</dbReference>
<evidence type="ECO:0000313" key="11">
    <source>
        <dbReference type="Proteomes" id="UP000005940"/>
    </source>
</evidence>
<dbReference type="InterPro" id="IPR036291">
    <property type="entry name" value="NAD(P)-bd_dom_sf"/>
</dbReference>
<keyword evidence="11" id="KW-1185">Reference proteome</keyword>
<evidence type="ECO:0000313" key="10">
    <source>
        <dbReference type="EMBL" id="QKM71142.1"/>
    </source>
</evidence>
<feature type="domain" description="Carrier" evidence="8">
    <location>
        <begin position="1467"/>
        <end position="1542"/>
    </location>
</feature>
<keyword evidence="1" id="KW-0596">Phosphopantetheine</keyword>
<dbReference type="InterPro" id="IPR057326">
    <property type="entry name" value="KR_dom"/>
</dbReference>
<evidence type="ECO:0000256" key="1">
    <source>
        <dbReference type="ARBA" id="ARBA00022450"/>
    </source>
</evidence>
<dbReference type="Pfam" id="PF00109">
    <property type="entry name" value="ketoacyl-synt"/>
    <property type="match status" value="1"/>
</dbReference>
<dbReference type="InterPro" id="IPR016039">
    <property type="entry name" value="Thiolase-like"/>
</dbReference>
<dbReference type="SUPFAM" id="SSF47336">
    <property type="entry name" value="ACP-like"/>
    <property type="match status" value="1"/>
</dbReference>
<feature type="compositionally biased region" description="Basic and acidic residues" evidence="7">
    <location>
        <begin position="1564"/>
        <end position="1584"/>
    </location>
</feature>
<dbReference type="Pfam" id="PF08659">
    <property type="entry name" value="KR"/>
    <property type="match status" value="1"/>
</dbReference>
<dbReference type="Proteomes" id="UP000005940">
    <property type="component" value="Chromosome"/>
</dbReference>
<dbReference type="SUPFAM" id="SSF53901">
    <property type="entry name" value="Thiolase-like"/>
    <property type="match status" value="1"/>
</dbReference>
<dbReference type="InterPro" id="IPR020806">
    <property type="entry name" value="PKS_PP-bd"/>
</dbReference>
<dbReference type="InterPro" id="IPR014031">
    <property type="entry name" value="Ketoacyl_synth_C"/>
</dbReference>
<dbReference type="Pfam" id="PF00550">
    <property type="entry name" value="PP-binding"/>
    <property type="match status" value="1"/>
</dbReference>
<dbReference type="PROSITE" id="PS50075">
    <property type="entry name" value="CARRIER"/>
    <property type="match status" value="1"/>
</dbReference>
<dbReference type="FunFam" id="3.40.47.10:FF:000019">
    <property type="entry name" value="Polyketide synthase type I"/>
    <property type="match status" value="1"/>
</dbReference>
<dbReference type="FunFam" id="3.40.366.10:FF:000002">
    <property type="entry name" value="Probable polyketide synthase 2"/>
    <property type="match status" value="1"/>
</dbReference>
<dbReference type="Pfam" id="PF00698">
    <property type="entry name" value="Acyl_transf_1"/>
    <property type="match status" value="1"/>
</dbReference>
<gene>
    <name evidence="10" type="ORF">STSU_032540</name>
</gene>
<keyword evidence="3" id="KW-0808">Transferase</keyword>
<name>A0A7G3URH5_STRT9</name>
<dbReference type="Gene3D" id="6.10.140.1830">
    <property type="match status" value="1"/>
</dbReference>
<dbReference type="InterPro" id="IPR009081">
    <property type="entry name" value="PP-bd_ACP"/>
</dbReference>
<dbReference type="InterPro" id="IPR014043">
    <property type="entry name" value="Acyl_transferase_dom"/>
</dbReference>